<evidence type="ECO:0000259" key="10">
    <source>
        <dbReference type="Pfam" id="PF21530"/>
    </source>
</evidence>
<keyword evidence="3" id="KW-0863">Zinc-finger</keyword>
<sequence>MTSFLAFLSPFTSKLEAADLCWHFSVRLWFPVRHFRSSVVEGLCNFMVRIPNKIKSIDGSKETLKLVVRITDLWFVGTPNKSEQAEMVFVDSEGDQIHAVCKSNHLKSWKADLKENSTYVMHNFKVVKNDGQFRVCEHEYKLFFIGVTVVREADLHELPFKEFRFVEFANVVAGNFVAGLLVGSYPASVSNSFKASKLLINDPILEIQEFKERLLDLGVEVSPVLLPGDQASSQVSGGSQLSSKDSFLSKAEVKSISEINGISEDVVCVTVGTISKIVMDNHSWCYPACLQCHRKNDIQTGPFTCGCGKDNDQPVLRYRVEVMVTQNNESSKLLLWDRECAELIGQIADDVNRVKIEDGDLYLNASPQALDRLLGHVLAFKVRIQSKFKNVVVVRYSNELDFINVVLEMLADSEQYLSVTTDHDPVAGFPLTPKKRMPSDELDDELGSSQISPAQLSSNKLTRHSDKMIASDSSERENSESTQGSGSNFMTTYEDCQSPTNQTVINTKGYSDLGDQLIQCRYCNAQMCQYSGIQSHIVSGLSHMLDQHNSHAKSFRMARDRLAGYTMVESERLSYIRNNQKKLRVDKYSSLQSSLDTGIAKGLTKGKRVILPSTFVGSPRYMDQLYFDDMHTIEFQKRGLPHVHLLLFLHPDNKYPSSTDIDEIISAEIPSHEDDQELYKLTAQNVNIQNDELKEYLDCRKPAVERLYFHLPDQHNVLYEDHDDIDDELSKPTISDSKFLAWMNTNKGAMTKPEEVWNQCWHWLADDIAYQYSKSTMNSGDENDGYATIQVPAHLLITQYDDPISAIVKSTFPDLDQHHNNPEFFKSKAILASTNETIEQINHYVLSFIPGDYMEYLSSDSIDKSETSEDSYFQSITTEFLNSLNTSALPTHSIKLKIGSPIMLLRNLDQNQGLCNGTRFVVTKMEKHVIAAEIISAALTLCGYSLLSPYQLRQAPPTSLRLLLSHRPTSSSSCHISLFSNHHILTSLSVEDNVSERISIDAEAMAEVIAKQCSVPNDDAVLEEATIVLSTMLTNSVEVHDNEGHALGIAVFNHIFSWINYSCSPNACYRFVLSSSSHSREAKLGIAPHLQVKYSFFTYIHN</sequence>
<dbReference type="GO" id="GO:0003677">
    <property type="term" value="F:DNA binding"/>
    <property type="evidence" value="ECO:0007669"/>
    <property type="project" value="UniProtKB-KW"/>
</dbReference>
<organism evidence="11 12">
    <name type="scientific">Glycine soja</name>
    <name type="common">Wild soybean</name>
    <dbReference type="NCBI Taxonomy" id="3848"/>
    <lineage>
        <taxon>Eukaryota</taxon>
        <taxon>Viridiplantae</taxon>
        <taxon>Streptophyta</taxon>
        <taxon>Embryophyta</taxon>
        <taxon>Tracheophyta</taxon>
        <taxon>Spermatophyta</taxon>
        <taxon>Magnoliopsida</taxon>
        <taxon>eudicotyledons</taxon>
        <taxon>Gunneridae</taxon>
        <taxon>Pentapetalae</taxon>
        <taxon>rosids</taxon>
        <taxon>fabids</taxon>
        <taxon>Fabales</taxon>
        <taxon>Fabaceae</taxon>
        <taxon>Papilionoideae</taxon>
        <taxon>50 kb inversion clade</taxon>
        <taxon>NPAAA clade</taxon>
        <taxon>indigoferoid/millettioid clade</taxon>
        <taxon>Phaseoleae</taxon>
        <taxon>Glycine</taxon>
        <taxon>Glycine subgen. Soja</taxon>
    </lineage>
</organism>
<dbReference type="Proteomes" id="UP000289340">
    <property type="component" value="Chromosome 18"/>
</dbReference>
<feature type="domain" description="Replication protein A 70 kDa DNA-binding subunit B/D first OB fold" evidence="7">
    <location>
        <begin position="53"/>
        <end position="152"/>
    </location>
</feature>
<name>A0A445FRI1_GLYSO</name>
<dbReference type="InterPro" id="IPR046341">
    <property type="entry name" value="SET_dom_sf"/>
</dbReference>
<dbReference type="SUPFAM" id="SSF50249">
    <property type="entry name" value="Nucleic acid-binding proteins"/>
    <property type="match status" value="2"/>
</dbReference>
<feature type="compositionally biased region" description="Polar residues" evidence="6">
    <location>
        <begin position="480"/>
        <end position="495"/>
    </location>
</feature>
<dbReference type="Gene3D" id="2.40.50.140">
    <property type="entry name" value="Nucleic acid-binding proteins"/>
    <property type="match status" value="2"/>
</dbReference>
<evidence type="ECO:0000256" key="5">
    <source>
        <dbReference type="ARBA" id="ARBA00023125"/>
    </source>
</evidence>
<evidence type="ECO:0000256" key="6">
    <source>
        <dbReference type="SAM" id="MobiDB-lite"/>
    </source>
</evidence>
<dbReference type="Pfam" id="PF08646">
    <property type="entry name" value="Rep_fac-A_C"/>
    <property type="match status" value="1"/>
</dbReference>
<dbReference type="InterPro" id="IPR025476">
    <property type="entry name" value="Helitron_helicase-like"/>
</dbReference>
<dbReference type="InterPro" id="IPR003871">
    <property type="entry name" value="RFA1B/D_OB_1st"/>
</dbReference>
<dbReference type="SUPFAM" id="SSF52540">
    <property type="entry name" value="P-loop containing nucleoside triphosphate hydrolases"/>
    <property type="match status" value="1"/>
</dbReference>
<dbReference type="Pfam" id="PF14214">
    <property type="entry name" value="Helitron_like_N"/>
    <property type="match status" value="1"/>
</dbReference>
<evidence type="ECO:0000259" key="9">
    <source>
        <dbReference type="Pfam" id="PF14214"/>
    </source>
</evidence>
<dbReference type="Pfam" id="PF21530">
    <property type="entry name" value="Pif1_2B_dom"/>
    <property type="match status" value="1"/>
</dbReference>
<dbReference type="EMBL" id="QZWG01000018">
    <property type="protein sequence ID" value="RZB51498.1"/>
    <property type="molecule type" value="Genomic_DNA"/>
</dbReference>
<keyword evidence="4" id="KW-0862">Zinc</keyword>
<reference evidence="11 12" key="1">
    <citation type="submission" date="2018-09" db="EMBL/GenBank/DDBJ databases">
        <title>A high-quality reference genome of wild soybean provides a powerful tool to mine soybean genomes.</title>
        <authorList>
            <person name="Xie M."/>
            <person name="Chung C.Y.L."/>
            <person name="Li M.-W."/>
            <person name="Wong F.-L."/>
            <person name="Chan T.-F."/>
            <person name="Lam H.-M."/>
        </authorList>
    </citation>
    <scope>NUCLEOTIDE SEQUENCE [LARGE SCALE GENOMIC DNA]</scope>
    <source>
        <strain evidence="12">cv. W05</strain>
        <tissue evidence="11">Hypocotyl of etiolated seedlings</tissue>
    </source>
</reference>
<dbReference type="InterPro" id="IPR049163">
    <property type="entry name" value="Pif1-like_2B_dom"/>
</dbReference>
<dbReference type="CDD" id="cd04480">
    <property type="entry name" value="RPA1_DBD_A_like"/>
    <property type="match status" value="1"/>
</dbReference>
<gene>
    <name evidence="11" type="ORF">D0Y65_048074</name>
</gene>
<feature type="domain" description="Replication factor A C-terminal" evidence="8">
    <location>
        <begin position="272"/>
        <end position="386"/>
    </location>
</feature>
<dbReference type="InterPro" id="IPR047192">
    <property type="entry name" value="Euk_RPA1_DBD_C"/>
</dbReference>
<evidence type="ECO:0000259" key="8">
    <source>
        <dbReference type="Pfam" id="PF08646"/>
    </source>
</evidence>
<keyword evidence="2" id="KW-0479">Metal-binding</keyword>
<dbReference type="PANTHER" id="PTHR10492:SF78">
    <property type="entry name" value="ATP-DEPENDENT DNA HELICASE"/>
    <property type="match status" value="1"/>
</dbReference>
<dbReference type="InterPro" id="IPR012340">
    <property type="entry name" value="NA-bd_OB-fold"/>
</dbReference>
<dbReference type="InterPro" id="IPR027417">
    <property type="entry name" value="P-loop_NTPase"/>
</dbReference>
<evidence type="ECO:0000256" key="2">
    <source>
        <dbReference type="ARBA" id="ARBA00022723"/>
    </source>
</evidence>
<dbReference type="PANTHER" id="PTHR10492">
    <property type="match status" value="1"/>
</dbReference>
<feature type="domain" description="Helitron helicase-like" evidence="9">
    <location>
        <begin position="548"/>
        <end position="628"/>
    </location>
</feature>
<dbReference type="AlphaFoldDB" id="A0A445FRI1"/>
<evidence type="ECO:0000313" key="11">
    <source>
        <dbReference type="EMBL" id="RZB51498.1"/>
    </source>
</evidence>
<dbReference type="InterPro" id="IPR013955">
    <property type="entry name" value="Rep_factor-A_C"/>
</dbReference>
<dbReference type="CDD" id="cd04476">
    <property type="entry name" value="RPA1_DBD_C"/>
    <property type="match status" value="1"/>
</dbReference>
<feature type="compositionally biased region" description="Polar residues" evidence="6">
    <location>
        <begin position="447"/>
        <end position="460"/>
    </location>
</feature>
<evidence type="ECO:0000313" key="12">
    <source>
        <dbReference type="Proteomes" id="UP000289340"/>
    </source>
</evidence>
<feature type="compositionally biased region" description="Basic and acidic residues" evidence="6">
    <location>
        <begin position="463"/>
        <end position="479"/>
    </location>
</feature>
<feature type="domain" description="DNA helicase Pif1-like 2B" evidence="10">
    <location>
        <begin position="879"/>
        <end position="924"/>
    </location>
</feature>
<dbReference type="Pfam" id="PF02721">
    <property type="entry name" value="DUF223"/>
    <property type="match status" value="1"/>
</dbReference>
<comment type="caution">
    <text evidence="11">The sequence shown here is derived from an EMBL/GenBank/DDBJ whole genome shotgun (WGS) entry which is preliminary data.</text>
</comment>
<evidence type="ECO:0000256" key="3">
    <source>
        <dbReference type="ARBA" id="ARBA00022771"/>
    </source>
</evidence>
<keyword evidence="12" id="KW-1185">Reference proteome</keyword>
<accession>A0A445FRI1</accession>
<proteinExistence type="inferred from homology"/>
<protein>
    <submittedName>
        <fullName evidence="11">Protein SET DOMAIN GROUP 41</fullName>
    </submittedName>
</protein>
<evidence type="ECO:0000259" key="7">
    <source>
        <dbReference type="Pfam" id="PF02721"/>
    </source>
</evidence>
<dbReference type="Gene3D" id="2.170.270.10">
    <property type="entry name" value="SET domain"/>
    <property type="match status" value="1"/>
</dbReference>
<comment type="similarity">
    <text evidence="1">Belongs to the replication factor A protein 1 family.</text>
</comment>
<keyword evidence="5" id="KW-0238">DNA-binding</keyword>
<dbReference type="GO" id="GO:0008270">
    <property type="term" value="F:zinc ion binding"/>
    <property type="evidence" value="ECO:0007669"/>
    <property type="project" value="UniProtKB-KW"/>
</dbReference>
<evidence type="ECO:0000256" key="1">
    <source>
        <dbReference type="ARBA" id="ARBA00005690"/>
    </source>
</evidence>
<evidence type="ECO:0000256" key="4">
    <source>
        <dbReference type="ARBA" id="ARBA00022833"/>
    </source>
</evidence>
<feature type="region of interest" description="Disordered" evidence="6">
    <location>
        <begin position="428"/>
        <end position="495"/>
    </location>
</feature>